<dbReference type="OrthoDB" id="6365214at2759"/>
<evidence type="ECO:0000256" key="9">
    <source>
        <dbReference type="ARBA" id="ARBA00045771"/>
    </source>
</evidence>
<dbReference type="GO" id="GO:0005874">
    <property type="term" value="C:microtubule"/>
    <property type="evidence" value="ECO:0007669"/>
    <property type="project" value="UniProtKB-KW"/>
</dbReference>
<feature type="compositionally biased region" description="Basic and acidic residues" evidence="10">
    <location>
        <begin position="381"/>
        <end position="404"/>
    </location>
</feature>
<dbReference type="GO" id="GO:0046600">
    <property type="term" value="P:negative regulation of centriole replication"/>
    <property type="evidence" value="ECO:0007669"/>
    <property type="project" value="InterPro"/>
</dbReference>
<evidence type="ECO:0000256" key="10">
    <source>
        <dbReference type="SAM" id="MobiDB-lite"/>
    </source>
</evidence>
<evidence type="ECO:0000256" key="6">
    <source>
        <dbReference type="ARBA" id="ARBA00022701"/>
    </source>
</evidence>
<feature type="compositionally biased region" description="Acidic residues" evidence="10">
    <location>
        <begin position="702"/>
        <end position="712"/>
    </location>
</feature>
<feature type="region of interest" description="Disordered" evidence="10">
    <location>
        <begin position="1"/>
        <end position="38"/>
    </location>
</feature>
<protein>
    <recommendedName>
        <fullName evidence="4">Nuclear protein MDM1</fullName>
    </recommendedName>
</protein>
<sequence>MQNQLYLQVLRRSQSEGPHQRAGGAGPGGAQGGVAACEPGPMAAWVHGRRRHVTEQQRPEHWLVSASAAAVGSSSGLAAENRAGAPPGSFSQQQQEQQQHNQKRVVVLAGETTANKRTISTTGSSEYQLQFAWPPSGVKNISNTSSAFSNSRRMPESLDSLLNHSQDGEREAAGLLSSRINNGTGTTTRSQEMVYHAAEELLLNHQQQQQQNELCDDQPRRRRYKTEYKKKFRPFSLYQYVDGKFQKSSSDKIPTSSSTVDGPARQQQQPGDKMDKDTWYGEVLELRKKAGEYKYRGLGGELMSDHMADLYAKQFDVWEQVSRRSSLSALALAATSPRPGSEKVDMTSAINSKRGSPAKTAPQPNQSARPGHAQPLVPTSRNKDNNIRNKGSDSTERARRDMSQHRSISSEGSKSRSKSAKPAKSPAQPTSGTGTGNVTLAIRPSLVSRPPARSASLGPERRMPKSVSSSTTGGNVGSSATKASPVKARPAHNEDGIKDPVKVTMKNHLGDEGKENVIINEPASSSLPVIQQEPLPALIKALPEPTRVKSPEQLVVRSPDPVNWTVPLDTGKTFTVTQNIRGGEIITSRPHSELKVSMTVRPPAPAVAAVHSPMIPIVSSSSAAAVTKPSEQQQQESQLNSGPAPDDPVPCNETEEETSKVASQDETTGEQHPVEEDPVDQEKVAVAAEEETNPVEISSGEKEEEEEEEKEEVDCKAEESVEAEIKAQEEEEVEKETVKEKEAEEKSMDEIKEIRPADERQDEKCSPVSDPLGAAIVLQGKGPLNEDVPAAIAPVESVTSIVPGTTLRRLEDPTPFLFSRPGTLGSLNAGQPMASSTSLSDTKPKAPRYRVLEAPGMMSDPVVHEPSYEPHPLQSSSSTAPMMTSSSPYKGRVLEAPSSPPKSSTSSSAAAFTSSPSTDSLTSSRSLASDVLEKARTRFDRFWTKKESDK</sequence>
<feature type="region of interest" description="Disordered" evidence="10">
    <location>
        <begin position="821"/>
        <end position="931"/>
    </location>
</feature>
<accession>E9GEU0</accession>
<feature type="compositionally biased region" description="Low complexity" evidence="10">
    <location>
        <begin position="466"/>
        <end position="479"/>
    </location>
</feature>
<reference evidence="11 12" key="1">
    <citation type="journal article" date="2011" name="Science">
        <title>The ecoresponsive genome of Daphnia pulex.</title>
        <authorList>
            <person name="Colbourne J.K."/>
            <person name="Pfrender M.E."/>
            <person name="Gilbert D."/>
            <person name="Thomas W.K."/>
            <person name="Tucker A."/>
            <person name="Oakley T.H."/>
            <person name="Tokishita S."/>
            <person name="Aerts A."/>
            <person name="Arnold G.J."/>
            <person name="Basu M.K."/>
            <person name="Bauer D.J."/>
            <person name="Caceres C.E."/>
            <person name="Carmel L."/>
            <person name="Casola C."/>
            <person name="Choi J.H."/>
            <person name="Detter J.C."/>
            <person name="Dong Q."/>
            <person name="Dusheyko S."/>
            <person name="Eads B.D."/>
            <person name="Frohlich T."/>
            <person name="Geiler-Samerotte K.A."/>
            <person name="Gerlach D."/>
            <person name="Hatcher P."/>
            <person name="Jogdeo S."/>
            <person name="Krijgsveld J."/>
            <person name="Kriventseva E.V."/>
            <person name="Kultz D."/>
            <person name="Laforsch C."/>
            <person name="Lindquist E."/>
            <person name="Lopez J."/>
            <person name="Manak J.R."/>
            <person name="Muller J."/>
            <person name="Pangilinan J."/>
            <person name="Patwardhan R.P."/>
            <person name="Pitluck S."/>
            <person name="Pritham E.J."/>
            <person name="Rechtsteiner A."/>
            <person name="Rho M."/>
            <person name="Rogozin I.B."/>
            <person name="Sakarya O."/>
            <person name="Salamov A."/>
            <person name="Schaack S."/>
            <person name="Shapiro H."/>
            <person name="Shiga Y."/>
            <person name="Skalitzky C."/>
            <person name="Smith Z."/>
            <person name="Souvorov A."/>
            <person name="Sung W."/>
            <person name="Tang Z."/>
            <person name="Tsuchiya D."/>
            <person name="Tu H."/>
            <person name="Vos H."/>
            <person name="Wang M."/>
            <person name="Wolf Y.I."/>
            <person name="Yamagata H."/>
            <person name="Yamada T."/>
            <person name="Ye Y."/>
            <person name="Shaw J.R."/>
            <person name="Andrews J."/>
            <person name="Crease T.J."/>
            <person name="Tang H."/>
            <person name="Lucas S.M."/>
            <person name="Robertson H.M."/>
            <person name="Bork P."/>
            <person name="Koonin E.V."/>
            <person name="Zdobnov E.M."/>
            <person name="Grigoriev I.V."/>
            <person name="Lynch M."/>
            <person name="Boore J.L."/>
        </authorList>
    </citation>
    <scope>NUCLEOTIDE SEQUENCE [LARGE SCALE GENOMIC DNA]</scope>
</reference>
<dbReference type="EMBL" id="GL732541">
    <property type="protein sequence ID" value="EFX81895.1"/>
    <property type="molecule type" value="Genomic_DNA"/>
</dbReference>
<dbReference type="AlphaFoldDB" id="E9GEU0"/>
<feature type="region of interest" description="Disordered" evidence="10">
    <location>
        <begin position="621"/>
        <end position="768"/>
    </location>
</feature>
<name>E9GEU0_DAPPU</name>
<dbReference type="Pfam" id="PF15501">
    <property type="entry name" value="MDM1"/>
    <property type="match status" value="1"/>
</dbReference>
<feature type="compositionally biased region" description="Gly residues" evidence="10">
    <location>
        <begin position="23"/>
        <end position="32"/>
    </location>
</feature>
<evidence type="ECO:0000256" key="5">
    <source>
        <dbReference type="ARBA" id="ARBA00022490"/>
    </source>
</evidence>
<evidence type="ECO:0000256" key="8">
    <source>
        <dbReference type="ARBA" id="ARBA00023242"/>
    </source>
</evidence>
<evidence type="ECO:0000256" key="1">
    <source>
        <dbReference type="ARBA" id="ARBA00004114"/>
    </source>
</evidence>
<feature type="compositionally biased region" description="Basic and acidic residues" evidence="10">
    <location>
        <begin position="713"/>
        <end position="728"/>
    </location>
</feature>
<dbReference type="OMA" id="MSQSMIQ"/>
<dbReference type="InParanoid" id="E9GEU0"/>
<keyword evidence="5" id="KW-0963">Cytoplasm</keyword>
<evidence type="ECO:0000256" key="2">
    <source>
        <dbReference type="ARBA" id="ARBA00004123"/>
    </source>
</evidence>
<keyword evidence="6" id="KW-0493">Microtubule</keyword>
<dbReference type="PANTHER" id="PTHR32078:SF1">
    <property type="entry name" value="NUCLEAR PROTEIN MDM1"/>
    <property type="match status" value="1"/>
</dbReference>
<evidence type="ECO:0000313" key="11">
    <source>
        <dbReference type="EMBL" id="EFX81895.1"/>
    </source>
</evidence>
<feature type="compositionally biased region" description="Low complexity" evidence="10">
    <location>
        <begin position="247"/>
        <end position="259"/>
    </location>
</feature>
<comment type="subcellular location">
    <subcellularLocation>
        <location evidence="1">Cytoplasm</location>
        <location evidence="1">Cytoskeleton</location>
        <location evidence="1">Microtubule organizing center</location>
        <location evidence="1">Centrosome</location>
        <location evidence="1">Centriole</location>
    </subcellularLocation>
    <subcellularLocation>
        <location evidence="2">Nucleus</location>
    </subcellularLocation>
</comment>
<keyword evidence="12" id="KW-1185">Reference proteome</keyword>
<feature type="compositionally biased region" description="Low complexity" evidence="10">
    <location>
        <begin position="621"/>
        <end position="638"/>
    </location>
</feature>
<feature type="compositionally biased region" description="Basic and acidic residues" evidence="10">
    <location>
        <begin position="672"/>
        <end position="683"/>
    </location>
</feature>
<dbReference type="InterPro" id="IPR029136">
    <property type="entry name" value="MDM1"/>
</dbReference>
<keyword evidence="7" id="KW-0206">Cytoskeleton</keyword>
<feature type="compositionally biased region" description="Polar residues" evidence="10">
    <location>
        <begin position="1"/>
        <end position="17"/>
    </location>
</feature>
<evidence type="ECO:0000256" key="4">
    <source>
        <dbReference type="ARBA" id="ARBA00013508"/>
    </source>
</evidence>
<feature type="compositionally biased region" description="Polar residues" evidence="10">
    <location>
        <begin position="825"/>
        <end position="841"/>
    </location>
</feature>
<keyword evidence="8" id="KW-0539">Nucleus</keyword>
<feature type="compositionally biased region" description="Low complexity" evidence="10">
    <location>
        <begin position="875"/>
        <end position="888"/>
    </location>
</feature>
<dbReference type="PANTHER" id="PTHR32078">
    <property type="entry name" value="NUCLEAR PROTEIN MDM1"/>
    <property type="match status" value="1"/>
</dbReference>
<feature type="compositionally biased region" description="Basic and acidic residues" evidence="10">
    <location>
        <begin position="735"/>
        <end position="765"/>
    </location>
</feature>
<dbReference type="GO" id="GO:0005634">
    <property type="term" value="C:nucleus"/>
    <property type="evidence" value="ECO:0007669"/>
    <property type="project" value="UniProtKB-SubCell"/>
</dbReference>
<comment type="similarity">
    <text evidence="3">Belongs to the MDM1 family.</text>
</comment>
<feature type="region of interest" description="Disordered" evidence="10">
    <location>
        <begin position="333"/>
        <end position="498"/>
    </location>
</feature>
<evidence type="ECO:0000256" key="7">
    <source>
        <dbReference type="ARBA" id="ARBA00023212"/>
    </source>
</evidence>
<dbReference type="HOGENOM" id="CLU_309989_0_0_1"/>
<dbReference type="GO" id="GO:0005814">
    <property type="term" value="C:centriole"/>
    <property type="evidence" value="ECO:0007669"/>
    <property type="project" value="UniProtKB-SubCell"/>
</dbReference>
<dbReference type="eggNOG" id="ENOG502RYEN">
    <property type="taxonomic scope" value="Eukaryota"/>
</dbReference>
<organism evidence="11 12">
    <name type="scientific">Daphnia pulex</name>
    <name type="common">Water flea</name>
    <dbReference type="NCBI Taxonomy" id="6669"/>
    <lineage>
        <taxon>Eukaryota</taxon>
        <taxon>Metazoa</taxon>
        <taxon>Ecdysozoa</taxon>
        <taxon>Arthropoda</taxon>
        <taxon>Crustacea</taxon>
        <taxon>Branchiopoda</taxon>
        <taxon>Diplostraca</taxon>
        <taxon>Cladocera</taxon>
        <taxon>Anomopoda</taxon>
        <taxon>Daphniidae</taxon>
        <taxon>Daphnia</taxon>
    </lineage>
</organism>
<gene>
    <name evidence="11" type="ORF">DAPPUDRAFT_302852</name>
</gene>
<dbReference type="KEGG" id="dpx:DAPPUDRAFT_302852"/>
<proteinExistence type="inferred from homology"/>
<feature type="compositionally biased region" description="Low complexity" evidence="10">
    <location>
        <begin position="901"/>
        <end position="930"/>
    </location>
</feature>
<dbReference type="GO" id="GO:0008017">
    <property type="term" value="F:microtubule binding"/>
    <property type="evidence" value="ECO:0007669"/>
    <property type="project" value="InterPro"/>
</dbReference>
<evidence type="ECO:0000313" key="12">
    <source>
        <dbReference type="Proteomes" id="UP000000305"/>
    </source>
</evidence>
<evidence type="ECO:0000256" key="3">
    <source>
        <dbReference type="ARBA" id="ARBA00010494"/>
    </source>
</evidence>
<feature type="region of interest" description="Disordered" evidence="10">
    <location>
        <begin position="247"/>
        <end position="278"/>
    </location>
</feature>
<feature type="compositionally biased region" description="Low complexity" evidence="10">
    <location>
        <begin position="422"/>
        <end position="431"/>
    </location>
</feature>
<dbReference type="Proteomes" id="UP000000305">
    <property type="component" value="Unassembled WGS sequence"/>
</dbReference>
<comment type="function">
    <text evidence="9">Microtubule-binding protein that negatively regulates centriole duplication. Binds to and stabilizes microtubules.</text>
</comment>
<feature type="region of interest" description="Disordered" evidence="10">
    <location>
        <begin position="74"/>
        <end position="101"/>
    </location>
</feature>